<organism evidence="7">
    <name type="scientific">Arthroderma gypseum (strain ATCC MYA-4604 / CBS 118893)</name>
    <name type="common">Microsporum gypseum</name>
    <dbReference type="NCBI Taxonomy" id="535722"/>
    <lineage>
        <taxon>Eukaryota</taxon>
        <taxon>Fungi</taxon>
        <taxon>Dikarya</taxon>
        <taxon>Ascomycota</taxon>
        <taxon>Pezizomycotina</taxon>
        <taxon>Eurotiomycetes</taxon>
        <taxon>Eurotiomycetidae</taxon>
        <taxon>Onygenales</taxon>
        <taxon>Arthrodermataceae</taxon>
        <taxon>Nannizzia</taxon>
    </lineage>
</organism>
<dbReference type="SUPFAM" id="SSF50985">
    <property type="entry name" value="RCC1/BLIP-II"/>
    <property type="match status" value="1"/>
</dbReference>
<dbReference type="STRING" id="535722.E4V4W5"/>
<feature type="repeat" description="RCC1" evidence="3">
    <location>
        <begin position="45"/>
        <end position="100"/>
    </location>
</feature>
<dbReference type="InterPro" id="IPR009091">
    <property type="entry name" value="RCC1/BLIP-II"/>
</dbReference>
<dbReference type="InterPro" id="IPR051553">
    <property type="entry name" value="Ran_GTPase-activating"/>
</dbReference>
<dbReference type="Gene3D" id="2.130.10.30">
    <property type="entry name" value="Regulator of chromosome condensation 1/beta-lactamase-inhibitor protein II"/>
    <property type="match status" value="1"/>
</dbReference>
<feature type="repeat" description="RCC1" evidence="3">
    <location>
        <begin position="234"/>
        <end position="304"/>
    </location>
</feature>
<name>E4V4W5_ARTGP</name>
<dbReference type="FunCoup" id="E4V4W5">
    <property type="interactions" value="976"/>
</dbReference>
<accession>E4V4W5</accession>
<dbReference type="OrthoDB" id="61110at2759"/>
<feature type="repeat" description="RCC1" evidence="3">
    <location>
        <begin position="101"/>
        <end position="178"/>
    </location>
</feature>
<dbReference type="eggNOG" id="KOG1426">
    <property type="taxonomic scope" value="Eukaryota"/>
</dbReference>
<dbReference type="PROSITE" id="PS00625">
    <property type="entry name" value="RCC1_1"/>
    <property type="match status" value="1"/>
</dbReference>
<evidence type="ECO:0000256" key="2">
    <source>
        <dbReference type="ARBA" id="ARBA00022737"/>
    </source>
</evidence>
<dbReference type="HOGENOM" id="CLU_005210_4_0_1"/>
<proteinExistence type="predicted"/>
<evidence type="ECO:0000313" key="7">
    <source>
        <dbReference type="Proteomes" id="UP000002669"/>
    </source>
</evidence>
<evidence type="ECO:0000259" key="5">
    <source>
        <dbReference type="Pfam" id="PF25390"/>
    </source>
</evidence>
<evidence type="ECO:0000256" key="1">
    <source>
        <dbReference type="ARBA" id="ARBA00022658"/>
    </source>
</evidence>
<protein>
    <recommendedName>
        <fullName evidence="5">RCC1-like domain-containing protein</fullName>
    </recommendedName>
</protein>
<dbReference type="GO" id="GO:0005737">
    <property type="term" value="C:cytoplasm"/>
    <property type="evidence" value="ECO:0007669"/>
    <property type="project" value="TreeGrafter"/>
</dbReference>
<feature type="repeat" description="RCC1" evidence="3">
    <location>
        <begin position="362"/>
        <end position="427"/>
    </location>
</feature>
<feature type="region of interest" description="Disordered" evidence="4">
    <location>
        <begin position="1"/>
        <end position="39"/>
    </location>
</feature>
<dbReference type="PANTHER" id="PTHR45982:SF1">
    <property type="entry name" value="REGULATOR OF CHROMOSOME CONDENSATION"/>
    <property type="match status" value="1"/>
</dbReference>
<dbReference type="RefSeq" id="XP_003169874.1">
    <property type="nucleotide sequence ID" value="XM_003169826.1"/>
</dbReference>
<reference evidence="7" key="1">
    <citation type="journal article" date="2012" name="MBio">
        <title>Comparative genome analysis of Trichophyton rubrum and related dermatophytes reveals candidate genes involved in infection.</title>
        <authorList>
            <person name="Martinez D.A."/>
            <person name="Oliver B.G."/>
            <person name="Graeser Y."/>
            <person name="Goldberg J.M."/>
            <person name="Li W."/>
            <person name="Martinez-Rossi N.M."/>
            <person name="Monod M."/>
            <person name="Shelest E."/>
            <person name="Barton R.C."/>
            <person name="Birch E."/>
            <person name="Brakhage A.A."/>
            <person name="Chen Z."/>
            <person name="Gurr S.J."/>
            <person name="Heiman D."/>
            <person name="Heitman J."/>
            <person name="Kosti I."/>
            <person name="Rossi A."/>
            <person name="Saif S."/>
            <person name="Samalova M."/>
            <person name="Saunders C.W."/>
            <person name="Shea T."/>
            <person name="Summerbell R.C."/>
            <person name="Xu J."/>
            <person name="Young S."/>
            <person name="Zeng Q."/>
            <person name="Birren B.W."/>
            <person name="Cuomo C.A."/>
            <person name="White T.C."/>
        </authorList>
    </citation>
    <scope>NUCLEOTIDE SEQUENCE [LARGE SCALE GENOMIC DNA]</scope>
    <source>
        <strain evidence="7">ATCC MYA-4604 / CBS 118893</strain>
    </source>
</reference>
<feature type="repeat" description="RCC1" evidence="3">
    <location>
        <begin position="305"/>
        <end position="361"/>
    </location>
</feature>
<feature type="repeat" description="RCC1" evidence="3">
    <location>
        <begin position="179"/>
        <end position="233"/>
    </location>
</feature>
<dbReference type="PROSITE" id="PS50012">
    <property type="entry name" value="RCC1_3"/>
    <property type="match status" value="6"/>
</dbReference>
<dbReference type="EMBL" id="DS989829">
    <property type="protein sequence ID" value="EFR05039.1"/>
    <property type="molecule type" value="Genomic_DNA"/>
</dbReference>
<dbReference type="Pfam" id="PF25390">
    <property type="entry name" value="WD40_RLD"/>
    <property type="match status" value="1"/>
</dbReference>
<keyword evidence="7" id="KW-1185">Reference proteome</keyword>
<dbReference type="InterPro" id="IPR000408">
    <property type="entry name" value="Reg_chr_condens"/>
</dbReference>
<dbReference type="GO" id="GO:0005085">
    <property type="term" value="F:guanyl-nucleotide exchange factor activity"/>
    <property type="evidence" value="ECO:0007669"/>
    <property type="project" value="TreeGrafter"/>
</dbReference>
<keyword evidence="1" id="KW-0344">Guanine-nucleotide releasing factor</keyword>
<dbReference type="GeneID" id="10025107"/>
<dbReference type="InterPro" id="IPR058923">
    <property type="entry name" value="RCC1-like_dom"/>
</dbReference>
<dbReference type="PANTHER" id="PTHR45982">
    <property type="entry name" value="REGULATOR OF CHROMOSOME CONDENSATION"/>
    <property type="match status" value="1"/>
</dbReference>
<dbReference type="AlphaFoldDB" id="E4V4W5"/>
<sequence>MARRKADPAPKSIPSKRVGRGAVQKTRPPKKTESPISNNIPKQRLNVYVFGSGSSAELGLGPKNAINVKRPRLNTNLDAEKVGVVNIIAGGMHAAALTHDNHILTWGVNDNFALGRETTWDGGLKDMDGDDESVASDEVELNPREANPTAVSDDSFPEGTKFCQVTAGDNATFALTEDGFVYGWGTFVTTEGGRGWWNGELIEMQPDPIRILGLEKITQISAGNNFCLALDYKGRVFSWGRPEQDQLGRHIRVDRRKTAGNKNASIDKLRNDIGLIPGLVALPKSKRIISIHAGSDHSFAIDSNGDTWTWGLNNFGQAAVNVGAGKGGSTIVRPQKATMLVSHKMKMIQGGRHHSIGITQDGQCLVWGRMDGAQMGIDNSTLPLDDPQIIISERGKPRILLEPTPLPIPNCTFAAAGSDHNILITSEGKAYTWGINATYQCGQGPDTDDILVATKIDNISLREKVFCWAGAGGQYSMLASMHVQAST</sequence>
<evidence type="ECO:0000256" key="3">
    <source>
        <dbReference type="PROSITE-ProRule" id="PRU00235"/>
    </source>
</evidence>
<dbReference type="InParanoid" id="E4V4W5"/>
<evidence type="ECO:0000256" key="4">
    <source>
        <dbReference type="SAM" id="MobiDB-lite"/>
    </source>
</evidence>
<feature type="domain" description="RCC1-like" evidence="5">
    <location>
        <begin position="47"/>
        <end position="478"/>
    </location>
</feature>
<evidence type="ECO:0000313" key="6">
    <source>
        <dbReference type="EMBL" id="EFR05039.1"/>
    </source>
</evidence>
<keyword evidence="2" id="KW-0677">Repeat</keyword>
<dbReference type="VEuPathDB" id="FungiDB:MGYG_08044"/>
<dbReference type="PRINTS" id="PR00633">
    <property type="entry name" value="RCCNDNSATION"/>
</dbReference>
<dbReference type="OMA" id="TWGINAT"/>
<gene>
    <name evidence="6" type="ORF">MGYG_08044</name>
</gene>
<dbReference type="Proteomes" id="UP000002669">
    <property type="component" value="Unassembled WGS sequence"/>
</dbReference>